<dbReference type="RefSeq" id="WP_057627633.1">
    <property type="nucleotide sequence ID" value="NZ_LDJJ01000019.1"/>
</dbReference>
<dbReference type="InterPro" id="IPR014983">
    <property type="entry name" value="GAD-rel"/>
</dbReference>
<dbReference type="OrthoDB" id="9016361at2"/>
<dbReference type="InterPro" id="IPR015002">
    <property type="entry name" value="T6SS_Tdi1_C"/>
</dbReference>
<evidence type="ECO:0000313" key="4">
    <source>
        <dbReference type="Proteomes" id="UP000051863"/>
    </source>
</evidence>
<feature type="domain" description="T6SS immunity protein Tdi1 C-terminal" evidence="2">
    <location>
        <begin position="139"/>
        <end position="209"/>
    </location>
</feature>
<evidence type="ECO:0008006" key="5">
    <source>
        <dbReference type="Google" id="ProtNLM"/>
    </source>
</evidence>
<accession>A0A0R0CIH1</accession>
<organism evidence="3 4">
    <name type="scientific">Stenotrophomonas terrae</name>
    <dbReference type="NCBI Taxonomy" id="405446"/>
    <lineage>
        <taxon>Bacteria</taxon>
        <taxon>Pseudomonadati</taxon>
        <taxon>Pseudomonadota</taxon>
        <taxon>Gammaproteobacteria</taxon>
        <taxon>Lysobacterales</taxon>
        <taxon>Lysobacteraceae</taxon>
        <taxon>Stenotrophomonas</taxon>
    </lineage>
</organism>
<evidence type="ECO:0000259" key="1">
    <source>
        <dbReference type="Pfam" id="PF08887"/>
    </source>
</evidence>
<protein>
    <recommendedName>
        <fullName evidence="5">Glutamyl-tRNA amidotransferase</fullName>
    </recommendedName>
</protein>
<dbReference type="Pfam" id="PF08906">
    <property type="entry name" value="T6SS_Tdi1_C"/>
    <property type="match status" value="1"/>
</dbReference>
<sequence length="228" mass="25759">MTPTPFQDDRFDYFYNDEGFGPQIDSEPVPISVIEAYRGKLPDALLTYWGKIGWGGYGNGLLWLVDPGKYAGVLRAWIHGTELYSKDRYYVFAYSAFGDIYAWGERTGQSILINAPNSRIFPTDSSEKIALGKADSMLRSWFSSRDKKQLDEEDVDNKPLFDRAVKLLGRPKPDEMFGFVPALALGGPSRLDHLQKVNAVEHLMFLAQVQPPRVMLDIVKEAKSRGLM</sequence>
<gene>
    <name evidence="3" type="ORF">ABB27_06785</name>
</gene>
<proteinExistence type="predicted"/>
<name>A0A0R0CIH1_9GAMM</name>
<evidence type="ECO:0000259" key="2">
    <source>
        <dbReference type="Pfam" id="PF08906"/>
    </source>
</evidence>
<dbReference type="Proteomes" id="UP000051863">
    <property type="component" value="Unassembled WGS sequence"/>
</dbReference>
<comment type="caution">
    <text evidence="3">The sequence shown here is derived from an EMBL/GenBank/DDBJ whole genome shotgun (WGS) entry which is preliminary data.</text>
</comment>
<keyword evidence="4" id="KW-1185">Reference proteome</keyword>
<dbReference type="AlphaFoldDB" id="A0A0R0CIH1"/>
<evidence type="ECO:0000313" key="3">
    <source>
        <dbReference type="EMBL" id="KRG69280.1"/>
    </source>
</evidence>
<feature type="domain" description="GAD-related" evidence="1">
    <location>
        <begin position="19"/>
        <end position="115"/>
    </location>
</feature>
<dbReference type="PATRIC" id="fig|405446.3.peg.692"/>
<reference evidence="3 4" key="1">
    <citation type="submission" date="2015-05" db="EMBL/GenBank/DDBJ databases">
        <title>Genome sequencing and analysis of members of genus Stenotrophomonas.</title>
        <authorList>
            <person name="Patil P.P."/>
            <person name="Midha S."/>
            <person name="Patil P.B."/>
        </authorList>
    </citation>
    <scope>NUCLEOTIDE SEQUENCE [LARGE SCALE GENOMIC DNA]</scope>
    <source>
        <strain evidence="3 4">DSM 18941</strain>
    </source>
</reference>
<dbReference type="Pfam" id="PF08887">
    <property type="entry name" value="GAD-like"/>
    <property type="match status" value="1"/>
</dbReference>
<dbReference type="EMBL" id="LDJJ01000019">
    <property type="protein sequence ID" value="KRG69280.1"/>
    <property type="molecule type" value="Genomic_DNA"/>
</dbReference>